<organism evidence="1 2">
    <name type="scientific">Melastoma candidum</name>
    <dbReference type="NCBI Taxonomy" id="119954"/>
    <lineage>
        <taxon>Eukaryota</taxon>
        <taxon>Viridiplantae</taxon>
        <taxon>Streptophyta</taxon>
        <taxon>Embryophyta</taxon>
        <taxon>Tracheophyta</taxon>
        <taxon>Spermatophyta</taxon>
        <taxon>Magnoliopsida</taxon>
        <taxon>eudicotyledons</taxon>
        <taxon>Gunneridae</taxon>
        <taxon>Pentapetalae</taxon>
        <taxon>rosids</taxon>
        <taxon>malvids</taxon>
        <taxon>Myrtales</taxon>
        <taxon>Melastomataceae</taxon>
        <taxon>Melastomatoideae</taxon>
        <taxon>Melastomateae</taxon>
        <taxon>Melastoma</taxon>
    </lineage>
</organism>
<dbReference type="Proteomes" id="UP001057402">
    <property type="component" value="Chromosome 8"/>
</dbReference>
<evidence type="ECO:0000313" key="1">
    <source>
        <dbReference type="EMBL" id="KAI4331537.1"/>
    </source>
</evidence>
<proteinExistence type="predicted"/>
<dbReference type="EMBL" id="CM042887">
    <property type="protein sequence ID" value="KAI4331537.1"/>
    <property type="molecule type" value="Genomic_DNA"/>
</dbReference>
<comment type="caution">
    <text evidence="1">The sequence shown here is derived from an EMBL/GenBank/DDBJ whole genome shotgun (WGS) entry which is preliminary data.</text>
</comment>
<accession>A0ACB9N4Y9</accession>
<evidence type="ECO:0000313" key="2">
    <source>
        <dbReference type="Proteomes" id="UP001057402"/>
    </source>
</evidence>
<reference evidence="2" key="1">
    <citation type="journal article" date="2023" name="Front. Plant Sci.">
        <title>Chromosomal-level genome assembly of Melastoma candidum provides insights into trichome evolution.</title>
        <authorList>
            <person name="Zhong Y."/>
            <person name="Wu W."/>
            <person name="Sun C."/>
            <person name="Zou P."/>
            <person name="Liu Y."/>
            <person name="Dai S."/>
            <person name="Zhou R."/>
        </authorList>
    </citation>
    <scope>NUCLEOTIDE SEQUENCE [LARGE SCALE GENOMIC DNA]</scope>
</reference>
<keyword evidence="2" id="KW-1185">Reference proteome</keyword>
<name>A0ACB9N4Y9_9MYRT</name>
<protein>
    <submittedName>
        <fullName evidence="1">Uncharacterized protein</fullName>
    </submittedName>
</protein>
<sequence length="137" mass="15350">MTKMKDIRYNISQIFGNGLVVHIGWDGAYVTSPIWLTEFKSSPSRSAPRDLIDRDMFKDDPSNLNTSGVVSQCFPLQVTCQPVELMAYAYLAVRPPSMSACFEELAAAAASKKDTIKKDFRFPELDEQAMQFISDAK</sequence>
<gene>
    <name evidence="1" type="ORF">MLD38_029722</name>
</gene>